<keyword evidence="3" id="KW-1185">Reference proteome</keyword>
<dbReference type="AlphaFoldDB" id="A0A1V4CUW7"/>
<name>A0A1V4CUW7_9ACTN</name>
<sequence length="102" mass="11546">MLPLLTDWAIGLPPIPVICLLCALVVLCPPAAELLAMRHKTRQEQTWYAENFASFEEFRGSVDRAAVLRVRETKGPAHALREVRRQYPSLPLKVAARLVREL</sequence>
<dbReference type="EMBL" id="LAKD02000122">
    <property type="protein sequence ID" value="OPF71140.1"/>
    <property type="molecule type" value="Genomic_DNA"/>
</dbReference>
<keyword evidence="1" id="KW-1133">Transmembrane helix</keyword>
<reference evidence="2" key="1">
    <citation type="submission" date="2016-12" db="EMBL/GenBank/DDBJ databases">
        <title>Genome sequence of Streptomyces antioxidans MUSC 164.</title>
        <authorList>
            <person name="Lee L.-H."/>
            <person name="Ser H.-L."/>
        </authorList>
    </citation>
    <scope>NUCLEOTIDE SEQUENCE [LARGE SCALE GENOMIC DNA]</scope>
    <source>
        <strain evidence="2">MUSC 164</strain>
    </source>
</reference>
<dbReference type="Proteomes" id="UP000033615">
    <property type="component" value="Unassembled WGS sequence"/>
</dbReference>
<keyword evidence="1" id="KW-0472">Membrane</keyword>
<evidence type="ECO:0000256" key="1">
    <source>
        <dbReference type="SAM" id="Phobius"/>
    </source>
</evidence>
<comment type="caution">
    <text evidence="2">The sequence shown here is derived from an EMBL/GenBank/DDBJ whole genome shotgun (WGS) entry which is preliminary data.</text>
</comment>
<gene>
    <name evidence="2" type="ORF">VT50_0235105</name>
</gene>
<evidence type="ECO:0000313" key="2">
    <source>
        <dbReference type="EMBL" id="OPF71140.1"/>
    </source>
</evidence>
<keyword evidence="1" id="KW-0812">Transmembrane</keyword>
<organism evidence="2 3">
    <name type="scientific">Streptomyces antioxidans</name>
    <dbReference type="NCBI Taxonomy" id="1507734"/>
    <lineage>
        <taxon>Bacteria</taxon>
        <taxon>Bacillati</taxon>
        <taxon>Actinomycetota</taxon>
        <taxon>Actinomycetes</taxon>
        <taxon>Kitasatosporales</taxon>
        <taxon>Streptomycetaceae</taxon>
        <taxon>Streptomyces</taxon>
    </lineage>
</organism>
<proteinExistence type="predicted"/>
<protein>
    <submittedName>
        <fullName evidence="2">Uncharacterized protein</fullName>
    </submittedName>
</protein>
<feature type="transmembrane region" description="Helical" evidence="1">
    <location>
        <begin position="15"/>
        <end position="36"/>
    </location>
</feature>
<evidence type="ECO:0000313" key="3">
    <source>
        <dbReference type="Proteomes" id="UP000033615"/>
    </source>
</evidence>
<accession>A0A1V4CUW7</accession>